<accession>A0ABN9BUB2</accession>
<evidence type="ECO:0000313" key="2">
    <source>
        <dbReference type="Proteomes" id="UP001162483"/>
    </source>
</evidence>
<gene>
    <name evidence="1" type="ORF">SPARVUS_LOCUS3678827</name>
</gene>
<proteinExistence type="predicted"/>
<name>A0ABN9BUB2_9NEOB</name>
<sequence>GIPTAAAVSEYRVSRSSLLCSRTLPVPWSSTVQSSVSLVWALGCLQSLSHPLYCLQSLVISCTVCILWSSSVLSAFSGHPLYCLHSLVISCTVRSLRSSPVLSAVSWSSPVLCTVSGHPLYCPQSLGHHLYCPQSLVISSSLSAVSWSSPVLCPQSLGYPLYCPQSLVIPCTIRSLWSSPVLSAVSGHPL</sequence>
<reference evidence="1" key="1">
    <citation type="submission" date="2023-05" db="EMBL/GenBank/DDBJ databases">
        <authorList>
            <person name="Stuckert A."/>
        </authorList>
    </citation>
    <scope>NUCLEOTIDE SEQUENCE</scope>
</reference>
<dbReference type="Proteomes" id="UP001162483">
    <property type="component" value="Unassembled WGS sequence"/>
</dbReference>
<dbReference type="EMBL" id="CATNWA010005940">
    <property type="protein sequence ID" value="CAI9551073.1"/>
    <property type="molecule type" value="Genomic_DNA"/>
</dbReference>
<organism evidence="1 2">
    <name type="scientific">Staurois parvus</name>
    <dbReference type="NCBI Taxonomy" id="386267"/>
    <lineage>
        <taxon>Eukaryota</taxon>
        <taxon>Metazoa</taxon>
        <taxon>Chordata</taxon>
        <taxon>Craniata</taxon>
        <taxon>Vertebrata</taxon>
        <taxon>Euteleostomi</taxon>
        <taxon>Amphibia</taxon>
        <taxon>Batrachia</taxon>
        <taxon>Anura</taxon>
        <taxon>Neobatrachia</taxon>
        <taxon>Ranoidea</taxon>
        <taxon>Ranidae</taxon>
        <taxon>Staurois</taxon>
    </lineage>
</organism>
<evidence type="ECO:0000313" key="1">
    <source>
        <dbReference type="EMBL" id="CAI9551073.1"/>
    </source>
</evidence>
<protein>
    <submittedName>
        <fullName evidence="1">Uncharacterized protein</fullName>
    </submittedName>
</protein>
<feature type="non-terminal residue" evidence="1">
    <location>
        <position position="1"/>
    </location>
</feature>
<keyword evidence="2" id="KW-1185">Reference proteome</keyword>
<feature type="non-terminal residue" evidence="1">
    <location>
        <position position="190"/>
    </location>
</feature>
<comment type="caution">
    <text evidence="1">The sequence shown here is derived from an EMBL/GenBank/DDBJ whole genome shotgun (WGS) entry which is preliminary data.</text>
</comment>